<dbReference type="GO" id="GO:0006355">
    <property type="term" value="P:regulation of DNA-templated transcription"/>
    <property type="evidence" value="ECO:0007669"/>
    <property type="project" value="InterPro"/>
</dbReference>
<evidence type="ECO:0000313" key="2">
    <source>
        <dbReference type="Proteomes" id="UP001497480"/>
    </source>
</evidence>
<dbReference type="PANTHER" id="PTHR35133">
    <property type="entry name" value="PROTEIN EFFECTOR OF TRANSCRIPTION 2-RELATED"/>
    <property type="match status" value="1"/>
</dbReference>
<name>A0AAV1YEH7_LUPLU</name>
<dbReference type="Pfam" id="PF19239">
    <property type="entry name" value="GIY_YIG_domain"/>
    <property type="match status" value="1"/>
</dbReference>
<gene>
    <name evidence="1" type="ORF">LLUT_LOCUS33280</name>
</gene>
<evidence type="ECO:0000313" key="1">
    <source>
        <dbReference type="EMBL" id="CAL0332220.1"/>
    </source>
</evidence>
<accession>A0AAV1YEH7</accession>
<protein>
    <recommendedName>
        <fullName evidence="3">Protein EFFECTOR OF TRANSCRIPTION 2-like</fullName>
    </recommendedName>
</protein>
<dbReference type="EMBL" id="CAXHTB010000024">
    <property type="protein sequence ID" value="CAL0332220.1"/>
    <property type="molecule type" value="Genomic_DNA"/>
</dbReference>
<proteinExistence type="predicted"/>
<evidence type="ECO:0008006" key="3">
    <source>
        <dbReference type="Google" id="ProtNLM"/>
    </source>
</evidence>
<dbReference type="Proteomes" id="UP001497480">
    <property type="component" value="Unassembled WGS sequence"/>
</dbReference>
<dbReference type="GO" id="GO:0003677">
    <property type="term" value="F:DNA binding"/>
    <property type="evidence" value="ECO:0007669"/>
    <property type="project" value="InterPro"/>
</dbReference>
<sequence length="476" mass="53937">MTEHRFKREQFNRTKHDSNFSPWKILIGPNDWEEYCEGKEGCRRYMIHNLPQNSGAGVYELGIGVWSSGLRRQNYKLAPDQHHSIVVVYIGQADNVRARLQRYGRNGAHLVNGDGTPFFNHIFSLGYPILYRWAPMENKEDAIRTEDQLLCTFDYAWNTSNNGTRRPDDILQKLNKIASGTRTFSDLAKVLLPFTERKVGIKIKSSKLPLTDDNKSDEDNGGYNFLSRVFKFSRSRPRIVQDTSEAIQENDNKICGVASCDGSVCTRPPAERRKRCPEHKGMRINTSSAKTIRAAKLESAVVLEPNEICQTKGDDYRDRHDGHDVQDPPQKVVEIPADEAISNTNICGIILDDGTTCSRQPVKGRKRCLEHKGMRINTSSAKTIPKSESTVVLEPSEFCQTKGNRYGDQHVGHDFQDPPQKVIEIPADESITNTNICGIILDDGSTCSRQPVKGRKRCLEHKGKRNRASVHRNHQY</sequence>
<dbReference type="InterPro" id="IPR038909">
    <property type="entry name" value="Effector_transcript"/>
</dbReference>
<dbReference type="PANTHER" id="PTHR35133:SF1">
    <property type="entry name" value="PROTEIN EFFECTOR OF TRANSCRIPTION 2-RELATED"/>
    <property type="match status" value="1"/>
</dbReference>
<dbReference type="AlphaFoldDB" id="A0AAV1YEH7"/>
<organism evidence="1 2">
    <name type="scientific">Lupinus luteus</name>
    <name type="common">European yellow lupine</name>
    <dbReference type="NCBI Taxonomy" id="3873"/>
    <lineage>
        <taxon>Eukaryota</taxon>
        <taxon>Viridiplantae</taxon>
        <taxon>Streptophyta</taxon>
        <taxon>Embryophyta</taxon>
        <taxon>Tracheophyta</taxon>
        <taxon>Spermatophyta</taxon>
        <taxon>Magnoliopsida</taxon>
        <taxon>eudicotyledons</taxon>
        <taxon>Gunneridae</taxon>
        <taxon>Pentapetalae</taxon>
        <taxon>rosids</taxon>
        <taxon>fabids</taxon>
        <taxon>Fabales</taxon>
        <taxon>Fabaceae</taxon>
        <taxon>Papilionoideae</taxon>
        <taxon>50 kb inversion clade</taxon>
        <taxon>genistoids sensu lato</taxon>
        <taxon>core genistoids</taxon>
        <taxon>Genisteae</taxon>
        <taxon>Lupinus</taxon>
    </lineage>
</organism>
<reference evidence="1 2" key="1">
    <citation type="submission" date="2024-03" db="EMBL/GenBank/DDBJ databases">
        <authorList>
            <person name="Martinez-Hernandez J."/>
        </authorList>
    </citation>
    <scope>NUCLEOTIDE SEQUENCE [LARGE SCALE GENOMIC DNA]</scope>
</reference>
<keyword evidence="2" id="KW-1185">Reference proteome</keyword>
<comment type="caution">
    <text evidence="1">The sequence shown here is derived from an EMBL/GenBank/DDBJ whole genome shotgun (WGS) entry which is preliminary data.</text>
</comment>